<evidence type="ECO:0000259" key="2">
    <source>
        <dbReference type="Pfam" id="PF01205"/>
    </source>
</evidence>
<dbReference type="InterPro" id="IPR023582">
    <property type="entry name" value="Impact"/>
</dbReference>
<dbReference type="OrthoDB" id="9813771at2"/>
<dbReference type="Pfam" id="PF09186">
    <property type="entry name" value="DUF1949"/>
    <property type="match status" value="1"/>
</dbReference>
<name>A0A4S2F083_9ACTN</name>
<feature type="domain" description="UPF0029" evidence="3">
    <location>
        <begin position="175"/>
        <end position="227"/>
    </location>
</feature>
<evidence type="ECO:0000259" key="3">
    <source>
        <dbReference type="Pfam" id="PF09186"/>
    </source>
</evidence>
<keyword evidence="5" id="KW-1185">Reference proteome</keyword>
<sequence>MKYSIDPGYASGLPWNSFSRRGPLWIKRTFMDSYTTIAPASCATAELVDRKSRFIAQLKAISSEQDASSFLEEVRKEHYDARHHVCAWILASGEKRASDDGEPQRTAGMPVLEVLEGAGLRDVCCIVTRYFGGTLLGPGGLIRAYSGAAKLAVEAAQTDGDLVDMRSITKVVTCIPYSAYDKVRRMAEDAHGKIEGSLFTDEVQLTLVFRTGDELAFCSVLKDFANGEDLCLVHEPIFGPF</sequence>
<organism evidence="4 5">
    <name type="scientific">Muricaecibacterium torontonense</name>
    <dbReference type="NCBI Taxonomy" id="3032871"/>
    <lineage>
        <taxon>Bacteria</taxon>
        <taxon>Bacillati</taxon>
        <taxon>Actinomycetota</taxon>
        <taxon>Coriobacteriia</taxon>
        <taxon>Coriobacteriales</taxon>
        <taxon>Atopobiaceae</taxon>
        <taxon>Muricaecibacterium</taxon>
    </lineage>
</organism>
<dbReference type="Pfam" id="PF01205">
    <property type="entry name" value="Impact_N"/>
    <property type="match status" value="1"/>
</dbReference>
<dbReference type="PANTHER" id="PTHR16301:SF20">
    <property type="entry name" value="IMPACT FAMILY MEMBER YIGZ"/>
    <property type="match status" value="1"/>
</dbReference>
<comment type="similarity">
    <text evidence="1">Belongs to the IMPACT family.</text>
</comment>
<dbReference type="SUPFAM" id="SSF54980">
    <property type="entry name" value="EF-G C-terminal domain-like"/>
    <property type="match status" value="1"/>
</dbReference>
<gene>
    <name evidence="4" type="ORF">E5334_06370</name>
</gene>
<proteinExistence type="inferred from homology"/>
<dbReference type="GO" id="GO:0005737">
    <property type="term" value="C:cytoplasm"/>
    <property type="evidence" value="ECO:0007669"/>
    <property type="project" value="TreeGrafter"/>
</dbReference>
<dbReference type="GO" id="GO:0006446">
    <property type="term" value="P:regulation of translational initiation"/>
    <property type="evidence" value="ECO:0007669"/>
    <property type="project" value="TreeGrafter"/>
</dbReference>
<feature type="domain" description="Impact N-terminal" evidence="2">
    <location>
        <begin position="50"/>
        <end position="152"/>
    </location>
</feature>
<reference evidence="4 5" key="1">
    <citation type="submission" date="2019-04" db="EMBL/GenBank/DDBJ databases">
        <title>Microbes associate with the intestines of laboratory mice.</title>
        <authorList>
            <person name="Navarre W."/>
            <person name="Wong E."/>
            <person name="Huang K."/>
            <person name="Tropini C."/>
            <person name="Ng K."/>
            <person name="Yu B."/>
        </authorList>
    </citation>
    <scope>NUCLEOTIDE SEQUENCE [LARGE SCALE GENOMIC DNA]</scope>
    <source>
        <strain evidence="4 5">NM07_P-09</strain>
    </source>
</reference>
<dbReference type="Gene3D" id="3.30.230.30">
    <property type="entry name" value="Impact, N-terminal domain"/>
    <property type="match status" value="1"/>
</dbReference>
<evidence type="ECO:0000256" key="1">
    <source>
        <dbReference type="ARBA" id="ARBA00007665"/>
    </source>
</evidence>
<dbReference type="InterPro" id="IPR001498">
    <property type="entry name" value="Impact_N"/>
</dbReference>
<dbReference type="EMBL" id="SRYE01000003">
    <property type="protein sequence ID" value="TGY62268.1"/>
    <property type="molecule type" value="Genomic_DNA"/>
</dbReference>
<dbReference type="PANTHER" id="PTHR16301">
    <property type="entry name" value="IMPACT-RELATED"/>
    <property type="match status" value="1"/>
</dbReference>
<dbReference type="Proteomes" id="UP000310263">
    <property type="component" value="Unassembled WGS sequence"/>
</dbReference>
<dbReference type="PROSITE" id="PS00910">
    <property type="entry name" value="UPF0029"/>
    <property type="match status" value="1"/>
</dbReference>
<dbReference type="InterPro" id="IPR015269">
    <property type="entry name" value="UPF0029_Impact_C"/>
</dbReference>
<protein>
    <submittedName>
        <fullName evidence="4">YigZ family protein</fullName>
    </submittedName>
</protein>
<dbReference type="InterPro" id="IPR036956">
    <property type="entry name" value="Impact_N_sf"/>
</dbReference>
<accession>A0A4S2F083</accession>
<dbReference type="InterPro" id="IPR020569">
    <property type="entry name" value="UPF0029_Impact_CS"/>
</dbReference>
<dbReference type="InterPro" id="IPR020568">
    <property type="entry name" value="Ribosomal_Su5_D2-typ_SF"/>
</dbReference>
<dbReference type="InterPro" id="IPR035647">
    <property type="entry name" value="EFG_III/V"/>
</dbReference>
<evidence type="ECO:0000313" key="4">
    <source>
        <dbReference type="EMBL" id="TGY62268.1"/>
    </source>
</evidence>
<comment type="caution">
    <text evidence="4">The sequence shown here is derived from an EMBL/GenBank/DDBJ whole genome shotgun (WGS) entry which is preliminary data.</text>
</comment>
<dbReference type="AlphaFoldDB" id="A0A4S2F083"/>
<dbReference type="SUPFAM" id="SSF54211">
    <property type="entry name" value="Ribosomal protein S5 domain 2-like"/>
    <property type="match status" value="1"/>
</dbReference>
<evidence type="ECO:0000313" key="5">
    <source>
        <dbReference type="Proteomes" id="UP000310263"/>
    </source>
</evidence>